<proteinExistence type="predicted"/>
<reference evidence="3" key="1">
    <citation type="submission" date="2018-09" db="EMBL/GenBank/DDBJ databases">
        <authorList>
            <person name="Kim I."/>
        </authorList>
    </citation>
    <scope>NUCLEOTIDE SEQUENCE [LARGE SCALE GENOMIC DNA]</scope>
    <source>
        <strain evidence="3">DD4a</strain>
    </source>
</reference>
<gene>
    <name evidence="2" type="ORF">D1781_02450</name>
</gene>
<feature type="transmembrane region" description="Helical" evidence="1">
    <location>
        <begin position="133"/>
        <end position="158"/>
    </location>
</feature>
<accession>A0A3A1UAF4</accession>
<protein>
    <submittedName>
        <fullName evidence="2">Uncharacterized protein</fullName>
    </submittedName>
</protein>
<dbReference type="EMBL" id="QXTG01000001">
    <property type="protein sequence ID" value="RIX30316.1"/>
    <property type="molecule type" value="Genomic_DNA"/>
</dbReference>
<evidence type="ECO:0000313" key="3">
    <source>
        <dbReference type="Proteomes" id="UP000265742"/>
    </source>
</evidence>
<keyword evidence="1" id="KW-1133">Transmembrane helix</keyword>
<organism evidence="2 3">
    <name type="scientific">Amnibacterium setariae</name>
    <dbReference type="NCBI Taxonomy" id="2306585"/>
    <lineage>
        <taxon>Bacteria</taxon>
        <taxon>Bacillati</taxon>
        <taxon>Actinomycetota</taxon>
        <taxon>Actinomycetes</taxon>
        <taxon>Micrococcales</taxon>
        <taxon>Microbacteriaceae</taxon>
        <taxon>Amnibacterium</taxon>
    </lineage>
</organism>
<evidence type="ECO:0000256" key="1">
    <source>
        <dbReference type="SAM" id="Phobius"/>
    </source>
</evidence>
<feature type="transmembrane region" description="Helical" evidence="1">
    <location>
        <begin position="36"/>
        <end position="56"/>
    </location>
</feature>
<sequence>MRAAPACAAATRRPVAGTSRSWATAAPDGRAGLAPALLAGLGWAAAVVAANGLISVGTGLEVVPVRGAGPLAEPLGVAVAALLIVLRGARATSRSVLLPLETALLAAASLLVVAGFVALAMNGPGDGFLTLGSAAVSAFTLVDAVLAAVAGLVVLLVVRARAAGAGRPRWPWEEDGDP</sequence>
<evidence type="ECO:0000313" key="2">
    <source>
        <dbReference type="EMBL" id="RIX30316.1"/>
    </source>
</evidence>
<name>A0A3A1UAF4_9MICO</name>
<feature type="transmembrane region" description="Helical" evidence="1">
    <location>
        <begin position="98"/>
        <end position="121"/>
    </location>
</feature>
<dbReference type="AlphaFoldDB" id="A0A3A1UAF4"/>
<feature type="transmembrane region" description="Helical" evidence="1">
    <location>
        <begin position="68"/>
        <end position="86"/>
    </location>
</feature>
<keyword evidence="1" id="KW-0472">Membrane</keyword>
<comment type="caution">
    <text evidence="2">The sequence shown here is derived from an EMBL/GenBank/DDBJ whole genome shotgun (WGS) entry which is preliminary data.</text>
</comment>
<keyword evidence="3" id="KW-1185">Reference proteome</keyword>
<dbReference type="Proteomes" id="UP000265742">
    <property type="component" value="Unassembled WGS sequence"/>
</dbReference>
<keyword evidence="1" id="KW-0812">Transmembrane</keyword>